<keyword evidence="2" id="KW-1185">Reference proteome</keyword>
<sequence length="294" mass="31323">MAVSIFPLSAIGAGDIAVIRSQDLDPYNQAFAGFSESCASNVKQYTLGGNGASQQRMAQEISEAKPRLVLAIGLMAAKLAKEYLKDIPTLYIMVSNPKKYGLIGNNIAGITLNIPVEAQFKTYKTLVPGLKSIGVIYDANNSGEIIREAGSVAKKLGVQLVAVSVTSQKEVPEALRSMLGKVDAVWMVPDETVVTTDSFKYFLVTTLEKGVPFFAASDIFVEAGALAALTPDYTDVGRQGCQLATGFTDGQVSLAETGARPPRKINLSLNLKTARKIGLAIPKSVIESAKLVYQ</sequence>
<dbReference type="EMBL" id="BGOW01000030">
    <property type="protein sequence ID" value="GCB01961.1"/>
    <property type="molecule type" value="Genomic_DNA"/>
</dbReference>
<organism evidence="1 2">
    <name type="scientific">Sulfuriferula multivorans</name>
    <dbReference type="NCBI Taxonomy" id="1559896"/>
    <lineage>
        <taxon>Bacteria</taxon>
        <taxon>Pseudomonadati</taxon>
        <taxon>Pseudomonadota</taxon>
        <taxon>Betaproteobacteria</taxon>
        <taxon>Nitrosomonadales</taxon>
        <taxon>Sulfuricellaceae</taxon>
        <taxon>Sulfuriferula</taxon>
    </lineage>
</organism>
<reference evidence="1 2" key="1">
    <citation type="journal article" date="2019" name="Front. Microbiol.">
        <title>Genomes of Neutrophilic Sulfur-Oxidizing Chemolithoautotrophs Representing 9 Proteobacterial Species From 8 Genera.</title>
        <authorList>
            <person name="Watanabe T."/>
            <person name="Kojima H."/>
            <person name="Umezawa K."/>
            <person name="Hori C."/>
            <person name="Takasuka T.E."/>
            <person name="Kato Y."/>
            <person name="Fukui M."/>
        </authorList>
    </citation>
    <scope>NUCLEOTIDE SEQUENCE [LARGE SCALE GENOMIC DNA]</scope>
    <source>
        <strain evidence="1 2">TTN</strain>
    </source>
</reference>
<evidence type="ECO:0000313" key="2">
    <source>
        <dbReference type="Proteomes" id="UP000286806"/>
    </source>
</evidence>
<gene>
    <name evidence="1" type="ORF">SFMTTN_2775</name>
</gene>
<dbReference type="InterPro" id="IPR007487">
    <property type="entry name" value="ABC_transpt-TYRBP-like"/>
</dbReference>
<accession>A0A401JZ34</accession>
<dbReference type="OrthoDB" id="9776955at2"/>
<dbReference type="Proteomes" id="UP000286806">
    <property type="component" value="Unassembled WGS sequence"/>
</dbReference>
<dbReference type="AlphaFoldDB" id="A0A401JZ34"/>
<protein>
    <submittedName>
        <fullName evidence="1">ABC transporter substrate-binding protein</fullName>
    </submittedName>
</protein>
<name>A0A401JZ34_9PROT</name>
<evidence type="ECO:0000313" key="1">
    <source>
        <dbReference type="EMBL" id="GCB01961.1"/>
    </source>
</evidence>
<dbReference type="PANTHER" id="PTHR35271">
    <property type="entry name" value="ABC TRANSPORTER, SUBSTRATE-BINDING LIPOPROTEIN-RELATED"/>
    <property type="match status" value="1"/>
</dbReference>
<dbReference type="RefSeq" id="WP_124705722.1">
    <property type="nucleotide sequence ID" value="NZ_BGOW01000030.1"/>
</dbReference>
<comment type="caution">
    <text evidence="1">The sequence shown here is derived from an EMBL/GenBank/DDBJ whole genome shotgun (WGS) entry which is preliminary data.</text>
</comment>
<dbReference type="CDD" id="cd06325">
    <property type="entry name" value="PBP1_ABC_unchar_transporter"/>
    <property type="match status" value="1"/>
</dbReference>
<dbReference type="Pfam" id="PF04392">
    <property type="entry name" value="ABC_sub_bind"/>
    <property type="match status" value="1"/>
</dbReference>
<dbReference type="Gene3D" id="3.40.50.2300">
    <property type="match status" value="2"/>
</dbReference>
<dbReference type="PANTHER" id="PTHR35271:SF1">
    <property type="entry name" value="ABC TRANSPORTER, SUBSTRATE-BINDING LIPOPROTEIN"/>
    <property type="match status" value="1"/>
</dbReference>
<proteinExistence type="predicted"/>